<accession>A0A385DY09</accession>
<gene>
    <name evidence="1" type="primary">21</name>
    <name evidence="1" type="ORF">SEA_NEVILLE_21</name>
</gene>
<reference evidence="1 2" key="1">
    <citation type="submission" date="2018-07" db="EMBL/GenBank/DDBJ databases">
        <authorList>
            <person name="Bragdon E."/>
            <person name="Orellana H."/>
            <person name="Sterchele H."/>
            <person name="Molloy S.D."/>
            <person name="Garlena R.A."/>
            <person name="Russell D.A."/>
            <person name="Pope W.H."/>
            <person name="Jacobs-Sera D."/>
            <person name="Hatfull G.F."/>
        </authorList>
    </citation>
    <scope>NUCLEOTIDE SEQUENCE [LARGE SCALE GENOMIC DNA]</scope>
</reference>
<dbReference type="KEGG" id="vg:70080396"/>
<evidence type="ECO:0000313" key="1">
    <source>
        <dbReference type="EMBL" id="AXQ64393.1"/>
    </source>
</evidence>
<dbReference type="Proteomes" id="UP000261731">
    <property type="component" value="Segment"/>
</dbReference>
<name>A0A385DY09_9CAUD</name>
<dbReference type="InterPro" id="IPR058154">
    <property type="entry name" value="Bxb1_TTP-like"/>
</dbReference>
<protein>
    <submittedName>
        <fullName evidence="1">Major tail protein</fullName>
    </submittedName>
</protein>
<proteinExistence type="predicted"/>
<dbReference type="RefSeq" id="YP_010245877.1">
    <property type="nucleotide sequence ID" value="NC_060131.1"/>
</dbReference>
<evidence type="ECO:0000313" key="2">
    <source>
        <dbReference type="Proteomes" id="UP000261731"/>
    </source>
</evidence>
<dbReference type="Pfam" id="PF25681">
    <property type="entry name" value="Phage_TTP_17"/>
    <property type="match status" value="1"/>
</dbReference>
<dbReference type="GeneID" id="70080396"/>
<dbReference type="EMBL" id="MH651182">
    <property type="protein sequence ID" value="AXQ64393.1"/>
    <property type="molecule type" value="Genomic_DNA"/>
</dbReference>
<organism evidence="1 2">
    <name type="scientific">Gordonia phage Neville</name>
    <dbReference type="NCBI Taxonomy" id="2301693"/>
    <lineage>
        <taxon>Viruses</taxon>
        <taxon>Duplodnaviria</taxon>
        <taxon>Heunggongvirae</taxon>
        <taxon>Uroviricota</taxon>
        <taxon>Caudoviricetes</taxon>
        <taxon>Deeyouvirinae</taxon>
        <taxon>Nevillevirus</taxon>
        <taxon>Nevillevirus neville</taxon>
    </lineage>
</organism>
<sequence>MADGIFSFKEKNDDLVVMARDAAVIATPYGAGTIPTKLTGAGGDLVALPTNWLSFGELDQQAGITITPDQSTADVRGYGSMGPRRVVKTEESVTLGFSPQESRNLAVSAFWGLDMDDLVADSNGEWQAKKSYASSLQYWSLILLSADENKFGEVFNYWIFPKVSVTQTDAISLATDSAVVYPLTFTAFEDAEYGGFMAMGAGGAGQAAVNAAAGFAAGS</sequence>
<keyword evidence="2" id="KW-1185">Reference proteome</keyword>